<dbReference type="RefSeq" id="WP_221290155.1">
    <property type="nucleotide sequence ID" value="NZ_AP024597.1"/>
</dbReference>
<reference evidence="2 3" key="1">
    <citation type="submission" date="2021-04" db="EMBL/GenBank/DDBJ databases">
        <title>Complete genome sequence of Stygiolobus sp. KN-1.</title>
        <authorList>
            <person name="Nakamura K."/>
            <person name="Sakai H."/>
            <person name="Kurosawa N."/>
        </authorList>
    </citation>
    <scope>NUCLEOTIDE SEQUENCE [LARGE SCALE GENOMIC DNA]</scope>
    <source>
        <strain evidence="2 3">KN-1</strain>
    </source>
</reference>
<dbReference type="KEGG" id="csty:KN1_12870"/>
<dbReference type="InterPro" id="IPR011044">
    <property type="entry name" value="Quino_amine_DH_bsu"/>
</dbReference>
<keyword evidence="1" id="KW-0812">Transmembrane</keyword>
<sequence>MPGKFSTMRRVLSVTILSLFMISAPLTHWTLVVLSMSPIGSVVKSVNLGQTYPGYMLYNPQDGYVYFADLDGIYVISGESIVGVIPVNTPFPGETLPIMYYDNSTGYVYVNLASSIGVIYGTQIIHNISLNGYIYSIVYDPQNGMIYAATASDLYAVNTVSDTISGETNISYGVTYMLVDPSNGEIYVASLDYITVLTPSLNLVSKLNVNGSVYMLLYDPSDGYIYALGGSQIYVINPTADSVIAEIKDSPNLFMSVTYPQMVYDQQDGYLYVVNGSYVGVISSTDVVAEIPTDNIVYGLAFDQGDNYVYVGGRNFTYALDPEFNSIIGNITTPGVPVFMLYSNGYIYEADVLPNYDVELYVIGTQRVQSSTAQLIINVYNYNGNTASSLGGETYALLINASTNQMVSKAYMNGNSQVIFNNITPGEYVVEVYHYPGSGLNVTEYWGNITVNVASSSVVNFFRDTPVIVNLNYTTVNNTDNITLVVYNPLSYSVEGTVYFYVSSYSVPASYQEYIHPGFNYFNLGVPTTTSYVYVVLSAYINNYYGTPITTDEAELTFNSGSQVEATNIIPYFYNSSAEGLIYVNYTKAELGVMLRGVMFGNLSIPGVFDANNQSYFTYKVAGPFIVNTTIDGWHIYGFTYVALPTYANGTVVNYSYKLQKTLIIAYNGKQIIALIYYRNLAPVPLQLNQYWSHIHKGNDGAGFGIWPSDYNPYVNSSQGLINQSYYLDGNTSVYINESYVGQLNSFGLYQVLPVGPISMVNDQEGWNVTIDIINNMSSTPQIQVVTVGLRVGQATVDYSFLDIQHAAITLFPDRSAQYVYSIGLNANPPNYEEIEGILPDLISLVNTTYVTNTTDKIVINVFNVNGKPASGVPGVVYGFLLNNEVQIIETSYMNSKSQLVFNNVPPGNYVVDIYHYPNIGLNETEYWGNVSVSVNYGQTIILNFTRDTPWIYDVNLQPLYNGSYKVNVVIDNPLDLTIDGRVLVDVYSQSGLEKSYLIGITYFLQGLNNFSLTISPQSEPSYIYVVAYSWLYQYWGEPVATDQYNYTVSPSYFYIPVCFEGNTYYVYWESPGIYGELTPSQFISIWESPRLIKFYQLTFTNGTPVTNITTEETILTYLYLWIYLQENFKNIVQYYSYQSEGYEGLEGALNPVTPYTITLANWISEVLNYILLVFSILSGLQIPSSTIKLIKDATLLSFKVFILVYTGKLSQVFGQQKASEIKTLFGQYGLTTSNFIATVEKFEELSPVQQQSFIKELYAIIYGSELPNEDAKITQIVIDSLGEKLASIFVVSFSESLYESITEVGLNRALGSAILDNFESGLADTLVDSLLSPEALAGFFLISLANIIEKAWNLPNSILYSELLSFMYLANESYSGLNTLITEFQTSSNINLTLASELYSSITLNKYIWFNIWYQIYLIEKFTYTNIIGEVFITFLGVSNPKSVQIAYEASQIDFEEVNTSLGMLVSLAESANSTISEDSRPISLGNITPPVTFSNSTYEDIKNYAIHTLIYLLLTNSYLNPLLLPTTGLLILQIASDPPLAVLNINSTKIIINGTHVLTNNPYILVSRTNNSIEVLVPAGNVTYLGFESNETLTIDVTYDNESIAPIVLQPYTAEVLKLSNLSLLEFNSSVEINESGLLEVKGANNFSFLWISNGRLPVVGLLPGEYTITNTNVTETVVVQNVTETFPQPANAGGVGGIVPANTQQPTNYIPIVILTVLVVALVIVLAMMRKRK</sequence>
<keyword evidence="3" id="KW-1185">Reference proteome</keyword>
<dbReference type="Proteomes" id="UP000825123">
    <property type="component" value="Chromosome"/>
</dbReference>
<dbReference type="EMBL" id="AP024597">
    <property type="protein sequence ID" value="BCU69990.1"/>
    <property type="molecule type" value="Genomic_DNA"/>
</dbReference>
<dbReference type="SUPFAM" id="SSF50969">
    <property type="entry name" value="YVTN repeat-like/Quinoprotein amine dehydrogenase"/>
    <property type="match status" value="1"/>
</dbReference>
<feature type="transmembrane region" description="Helical" evidence="1">
    <location>
        <begin position="1712"/>
        <end position="1732"/>
    </location>
</feature>
<dbReference type="GeneID" id="66163017"/>
<keyword evidence="1" id="KW-0472">Membrane</keyword>
<evidence type="ECO:0000313" key="2">
    <source>
        <dbReference type="EMBL" id="BCU69990.1"/>
    </source>
</evidence>
<name>A0A8D5ZJ51_9CREN</name>
<accession>A0A8D5ZJ51</accession>
<proteinExistence type="predicted"/>
<gene>
    <name evidence="2" type="ORF">KN1_12870</name>
</gene>
<protein>
    <submittedName>
        <fullName evidence="2">Uncharacterized protein</fullName>
    </submittedName>
</protein>
<keyword evidence="1" id="KW-1133">Transmembrane helix</keyword>
<organism evidence="2 3">
    <name type="scientific">Stygiolobus caldivivus</name>
    <dbReference type="NCBI Taxonomy" id="2824673"/>
    <lineage>
        <taxon>Archaea</taxon>
        <taxon>Thermoproteota</taxon>
        <taxon>Thermoprotei</taxon>
        <taxon>Sulfolobales</taxon>
        <taxon>Sulfolobaceae</taxon>
        <taxon>Stygiolobus</taxon>
    </lineage>
</organism>
<evidence type="ECO:0000313" key="3">
    <source>
        <dbReference type="Proteomes" id="UP000825123"/>
    </source>
</evidence>
<evidence type="ECO:0000256" key="1">
    <source>
        <dbReference type="SAM" id="Phobius"/>
    </source>
</evidence>